<comment type="caution">
    <text evidence="1">The sequence shown here is derived from an EMBL/GenBank/DDBJ whole genome shotgun (WGS) entry which is preliminary data.</text>
</comment>
<evidence type="ECO:0000313" key="1">
    <source>
        <dbReference type="EMBL" id="MCI55026.1"/>
    </source>
</evidence>
<reference evidence="1 2" key="1">
    <citation type="journal article" date="2018" name="Front. Plant Sci.">
        <title>Red Clover (Trifolium pratense) and Zigzag Clover (T. medium) - A Picture of Genomic Similarities and Differences.</title>
        <authorList>
            <person name="Dluhosova J."/>
            <person name="Istvanek J."/>
            <person name="Nedelnik J."/>
            <person name="Repkova J."/>
        </authorList>
    </citation>
    <scope>NUCLEOTIDE SEQUENCE [LARGE SCALE GENOMIC DNA]</scope>
    <source>
        <strain evidence="2">cv. 10/8</strain>
        <tissue evidence="1">Leaf</tissue>
    </source>
</reference>
<feature type="non-terminal residue" evidence="1">
    <location>
        <position position="42"/>
    </location>
</feature>
<protein>
    <submittedName>
        <fullName evidence="1">Uncharacterized protein</fullName>
    </submittedName>
</protein>
<proteinExistence type="predicted"/>
<keyword evidence="2" id="KW-1185">Reference proteome</keyword>
<sequence length="42" mass="4940">MGTPFEGEYSYRIRIGYWVHAGYTMGTYGILVEMNEIYLMEP</sequence>
<dbReference type="AlphaFoldDB" id="A0A392T4D1"/>
<accession>A0A392T4D1</accession>
<evidence type="ECO:0000313" key="2">
    <source>
        <dbReference type="Proteomes" id="UP000265520"/>
    </source>
</evidence>
<organism evidence="1 2">
    <name type="scientific">Trifolium medium</name>
    <dbReference type="NCBI Taxonomy" id="97028"/>
    <lineage>
        <taxon>Eukaryota</taxon>
        <taxon>Viridiplantae</taxon>
        <taxon>Streptophyta</taxon>
        <taxon>Embryophyta</taxon>
        <taxon>Tracheophyta</taxon>
        <taxon>Spermatophyta</taxon>
        <taxon>Magnoliopsida</taxon>
        <taxon>eudicotyledons</taxon>
        <taxon>Gunneridae</taxon>
        <taxon>Pentapetalae</taxon>
        <taxon>rosids</taxon>
        <taxon>fabids</taxon>
        <taxon>Fabales</taxon>
        <taxon>Fabaceae</taxon>
        <taxon>Papilionoideae</taxon>
        <taxon>50 kb inversion clade</taxon>
        <taxon>NPAAA clade</taxon>
        <taxon>Hologalegina</taxon>
        <taxon>IRL clade</taxon>
        <taxon>Trifolieae</taxon>
        <taxon>Trifolium</taxon>
    </lineage>
</organism>
<name>A0A392T4D1_9FABA</name>
<dbReference type="Proteomes" id="UP000265520">
    <property type="component" value="Unassembled WGS sequence"/>
</dbReference>
<dbReference type="EMBL" id="LXQA010489345">
    <property type="protein sequence ID" value="MCI55026.1"/>
    <property type="molecule type" value="Genomic_DNA"/>
</dbReference>